<evidence type="ECO:0000259" key="1">
    <source>
        <dbReference type="Pfam" id="PF07727"/>
    </source>
</evidence>
<reference evidence="2" key="2">
    <citation type="submission" date="2019-01" db="UniProtKB">
        <authorList>
            <consortium name="EnsemblPlants"/>
        </authorList>
    </citation>
    <scope>IDENTIFICATION</scope>
    <source>
        <strain evidence="2">cv. Heinz 1706</strain>
    </source>
</reference>
<dbReference type="EnsemblPlants" id="Solyc08g061905.1.1">
    <property type="protein sequence ID" value="Solyc08g061905.1.1"/>
    <property type="gene ID" value="Solyc08g061905.1"/>
</dbReference>
<dbReference type="PANTHER" id="PTHR11439:SF467">
    <property type="entry name" value="INTEGRASE CATALYTIC DOMAIN-CONTAINING PROTEIN"/>
    <property type="match status" value="1"/>
</dbReference>
<dbReference type="Proteomes" id="UP000004994">
    <property type="component" value="Chromosome 8"/>
</dbReference>
<name>A0A3Q7HM53_SOLLC</name>
<sequence>FSSFLQDMGFRTCTHDTSLFTLRHPRGLVIILLYVDDIVITGRSSTLISIITKAMHQNFHLKDLGHLHYFLGIEVLRTSSSLLLHQSKCTEELLPRAGIAESKTAPTPMAVRPLSASDNRLFDNPTLYQSIVGGLHYLAVTRPDIQYAVNRVSQSMHAPTEQKFQALKRILRYLKGSSRRGLLFQKGNLDLSVYSDSDWANDKDDRPSTTGYILFHGPNLISWCTKKQTRVSRFPPKWLDHIMDALGLPPFRQKIYCDNESTICVTKNPVLYDRMKHVGSDCHFVREQVMAGTMSTHHVPSSEQLADILTKPLPPAAFHYLATKLPLVPVDHGCTPLNQ</sequence>
<proteinExistence type="predicted"/>
<feature type="domain" description="Reverse transcriptase Ty1/copia-type" evidence="1">
    <location>
        <begin position="2"/>
        <end position="109"/>
    </location>
</feature>
<dbReference type="PANTHER" id="PTHR11439">
    <property type="entry name" value="GAG-POL-RELATED RETROTRANSPOSON"/>
    <property type="match status" value="1"/>
</dbReference>
<dbReference type="InterPro" id="IPR043502">
    <property type="entry name" value="DNA/RNA_pol_sf"/>
</dbReference>
<reference evidence="2" key="1">
    <citation type="journal article" date="2012" name="Nature">
        <title>The tomato genome sequence provides insights into fleshy fruit evolution.</title>
        <authorList>
            <consortium name="Tomato Genome Consortium"/>
        </authorList>
    </citation>
    <scope>NUCLEOTIDE SEQUENCE [LARGE SCALE GENOMIC DNA]</scope>
    <source>
        <strain evidence="2">cv. Heinz 1706</strain>
    </source>
</reference>
<dbReference type="InParanoid" id="A0A3Q7HM53"/>
<dbReference type="InterPro" id="IPR013103">
    <property type="entry name" value="RVT_2"/>
</dbReference>
<protein>
    <recommendedName>
        <fullName evidence="1">Reverse transcriptase Ty1/copia-type domain-containing protein</fullName>
    </recommendedName>
</protein>
<dbReference type="Pfam" id="PF07727">
    <property type="entry name" value="RVT_2"/>
    <property type="match status" value="1"/>
</dbReference>
<keyword evidence="3" id="KW-1185">Reference proteome</keyword>
<accession>A0A3Q7HM53</accession>
<evidence type="ECO:0000313" key="2">
    <source>
        <dbReference type="EnsemblPlants" id="Solyc08g061905.1.1"/>
    </source>
</evidence>
<dbReference type="Gramene" id="Solyc08g061905.1.1">
    <property type="protein sequence ID" value="Solyc08g061905.1.1"/>
    <property type="gene ID" value="Solyc08g061905.1"/>
</dbReference>
<dbReference type="CDD" id="cd09272">
    <property type="entry name" value="RNase_HI_RT_Ty1"/>
    <property type="match status" value="1"/>
</dbReference>
<evidence type="ECO:0000313" key="3">
    <source>
        <dbReference type="Proteomes" id="UP000004994"/>
    </source>
</evidence>
<organism evidence="2">
    <name type="scientific">Solanum lycopersicum</name>
    <name type="common">Tomato</name>
    <name type="synonym">Lycopersicon esculentum</name>
    <dbReference type="NCBI Taxonomy" id="4081"/>
    <lineage>
        <taxon>Eukaryota</taxon>
        <taxon>Viridiplantae</taxon>
        <taxon>Streptophyta</taxon>
        <taxon>Embryophyta</taxon>
        <taxon>Tracheophyta</taxon>
        <taxon>Spermatophyta</taxon>
        <taxon>Magnoliopsida</taxon>
        <taxon>eudicotyledons</taxon>
        <taxon>Gunneridae</taxon>
        <taxon>Pentapetalae</taxon>
        <taxon>asterids</taxon>
        <taxon>lamiids</taxon>
        <taxon>Solanales</taxon>
        <taxon>Solanaceae</taxon>
        <taxon>Solanoideae</taxon>
        <taxon>Solaneae</taxon>
        <taxon>Solanum</taxon>
        <taxon>Solanum subgen. Lycopersicon</taxon>
    </lineage>
</organism>
<dbReference type="STRING" id="4081.A0A3Q7HM53"/>
<dbReference type="AlphaFoldDB" id="A0A3Q7HM53"/>
<dbReference type="SUPFAM" id="SSF56672">
    <property type="entry name" value="DNA/RNA polymerases"/>
    <property type="match status" value="1"/>
</dbReference>